<keyword evidence="3" id="KW-1185">Reference proteome</keyword>
<accession>A0A9P7F8D6</accession>
<name>A0A9P7F8D6_9AGAM</name>
<sequence>MVRRMMAVMKVSFSKQDSFHSLQRTDDFDEYDWNPFSFTLTVLSYLYILFSLNHYLRMSIFCGGPRAWLAYLPTSLFYDPLYYAIPMALCIAHVL</sequence>
<keyword evidence="1" id="KW-1133">Transmembrane helix</keyword>
<evidence type="ECO:0000313" key="3">
    <source>
        <dbReference type="Proteomes" id="UP000823399"/>
    </source>
</evidence>
<dbReference type="AlphaFoldDB" id="A0A9P7F8D6"/>
<dbReference type="GeneID" id="64699547"/>
<proteinExistence type="predicted"/>
<feature type="transmembrane region" description="Helical" evidence="1">
    <location>
        <begin position="36"/>
        <end position="56"/>
    </location>
</feature>
<gene>
    <name evidence="2" type="ORF">F5147DRAFT_694136</name>
</gene>
<dbReference type="EMBL" id="JABBWM010000026">
    <property type="protein sequence ID" value="KAG2108647.1"/>
    <property type="molecule type" value="Genomic_DNA"/>
</dbReference>
<evidence type="ECO:0000313" key="2">
    <source>
        <dbReference type="EMBL" id="KAG2108647.1"/>
    </source>
</evidence>
<protein>
    <submittedName>
        <fullName evidence="2">Uncharacterized protein</fullName>
    </submittedName>
</protein>
<keyword evidence="1" id="KW-0812">Transmembrane</keyword>
<organism evidence="2 3">
    <name type="scientific">Suillus discolor</name>
    <dbReference type="NCBI Taxonomy" id="1912936"/>
    <lineage>
        <taxon>Eukaryota</taxon>
        <taxon>Fungi</taxon>
        <taxon>Dikarya</taxon>
        <taxon>Basidiomycota</taxon>
        <taxon>Agaricomycotina</taxon>
        <taxon>Agaricomycetes</taxon>
        <taxon>Agaricomycetidae</taxon>
        <taxon>Boletales</taxon>
        <taxon>Suillineae</taxon>
        <taxon>Suillaceae</taxon>
        <taxon>Suillus</taxon>
    </lineage>
</organism>
<feature type="transmembrane region" description="Helical" evidence="1">
    <location>
        <begin position="68"/>
        <end position="94"/>
    </location>
</feature>
<keyword evidence="1" id="KW-0472">Membrane</keyword>
<dbReference type="RefSeq" id="XP_041293017.1">
    <property type="nucleotide sequence ID" value="XM_041437288.1"/>
</dbReference>
<comment type="caution">
    <text evidence="2">The sequence shown here is derived from an EMBL/GenBank/DDBJ whole genome shotgun (WGS) entry which is preliminary data.</text>
</comment>
<reference evidence="2" key="1">
    <citation type="journal article" date="2020" name="New Phytol.">
        <title>Comparative genomics reveals dynamic genome evolution in host specialist ectomycorrhizal fungi.</title>
        <authorList>
            <person name="Lofgren L.A."/>
            <person name="Nguyen N.H."/>
            <person name="Vilgalys R."/>
            <person name="Ruytinx J."/>
            <person name="Liao H.L."/>
            <person name="Branco S."/>
            <person name="Kuo A."/>
            <person name="LaButti K."/>
            <person name="Lipzen A."/>
            <person name="Andreopoulos W."/>
            <person name="Pangilinan J."/>
            <person name="Riley R."/>
            <person name="Hundley H."/>
            <person name="Na H."/>
            <person name="Barry K."/>
            <person name="Grigoriev I.V."/>
            <person name="Stajich J.E."/>
            <person name="Kennedy P.G."/>
        </authorList>
    </citation>
    <scope>NUCLEOTIDE SEQUENCE</scope>
    <source>
        <strain evidence="2">FC423</strain>
    </source>
</reference>
<dbReference type="Proteomes" id="UP000823399">
    <property type="component" value="Unassembled WGS sequence"/>
</dbReference>
<evidence type="ECO:0000256" key="1">
    <source>
        <dbReference type="SAM" id="Phobius"/>
    </source>
</evidence>